<evidence type="ECO:0000256" key="1">
    <source>
        <dbReference type="ARBA" id="ARBA00022475"/>
    </source>
</evidence>
<comment type="caution">
    <text evidence="6">The sequence shown here is derived from an EMBL/GenBank/DDBJ whole genome shotgun (WGS) entry which is preliminary data.</text>
</comment>
<dbReference type="Gene3D" id="2.60.450.10">
    <property type="entry name" value="Lipopolysaccharide (LPS) transport protein A like domain"/>
    <property type="match status" value="1"/>
</dbReference>
<keyword evidence="5" id="KW-0472">Membrane</keyword>
<dbReference type="InterPro" id="IPR026265">
    <property type="entry name" value="LptC"/>
</dbReference>
<evidence type="ECO:0000256" key="5">
    <source>
        <dbReference type="ARBA" id="ARBA00023136"/>
    </source>
</evidence>
<keyword evidence="3" id="KW-0812">Transmembrane</keyword>
<dbReference type="PANTHER" id="PTHR37481:SF1">
    <property type="entry name" value="LIPOPOLYSACCHARIDE EXPORT SYSTEM PROTEIN LPTC"/>
    <property type="match status" value="1"/>
</dbReference>
<dbReference type="Proteomes" id="UP000389128">
    <property type="component" value="Unassembled WGS sequence"/>
</dbReference>
<protein>
    <submittedName>
        <fullName evidence="6">LPS export ABC transporter periplasmic protein LptC</fullName>
    </submittedName>
</protein>
<dbReference type="GO" id="GO:0030288">
    <property type="term" value="C:outer membrane-bounded periplasmic space"/>
    <property type="evidence" value="ECO:0007669"/>
    <property type="project" value="TreeGrafter"/>
</dbReference>
<dbReference type="OrthoDB" id="8589410at2"/>
<dbReference type="AlphaFoldDB" id="A0A6C2D6B5"/>
<dbReference type="GO" id="GO:0017089">
    <property type="term" value="F:glycolipid transfer activity"/>
    <property type="evidence" value="ECO:0007669"/>
    <property type="project" value="TreeGrafter"/>
</dbReference>
<dbReference type="InterPro" id="IPR010664">
    <property type="entry name" value="LipoPS_assembly_LptC-rel"/>
</dbReference>
<proteinExistence type="predicted"/>
<dbReference type="PANTHER" id="PTHR37481">
    <property type="entry name" value="LIPOPOLYSACCHARIDE EXPORT SYSTEM PROTEIN LPTC"/>
    <property type="match status" value="1"/>
</dbReference>
<dbReference type="EMBL" id="SDKK01000003">
    <property type="protein sequence ID" value="TYC61313.1"/>
    <property type="molecule type" value="Genomic_DNA"/>
</dbReference>
<name>A0A6C2D6B5_9RHOO</name>
<keyword evidence="7" id="KW-1185">Reference proteome</keyword>
<evidence type="ECO:0000256" key="4">
    <source>
        <dbReference type="ARBA" id="ARBA00022989"/>
    </source>
</evidence>
<dbReference type="GO" id="GO:0015221">
    <property type="term" value="F:lipopolysaccharide transmembrane transporter activity"/>
    <property type="evidence" value="ECO:0007669"/>
    <property type="project" value="InterPro"/>
</dbReference>
<evidence type="ECO:0000313" key="7">
    <source>
        <dbReference type="Proteomes" id="UP000389128"/>
    </source>
</evidence>
<dbReference type="GO" id="GO:0005886">
    <property type="term" value="C:plasma membrane"/>
    <property type="evidence" value="ECO:0007669"/>
    <property type="project" value="InterPro"/>
</dbReference>
<organism evidence="6 7">
    <name type="scientific">Zoogloea oleivorans</name>
    <dbReference type="NCBI Taxonomy" id="1552750"/>
    <lineage>
        <taxon>Bacteria</taxon>
        <taxon>Pseudomonadati</taxon>
        <taxon>Pseudomonadota</taxon>
        <taxon>Betaproteobacteria</taxon>
        <taxon>Rhodocyclales</taxon>
        <taxon>Zoogloeaceae</taxon>
        <taxon>Zoogloea</taxon>
    </lineage>
</organism>
<dbReference type="InterPro" id="IPR052363">
    <property type="entry name" value="LPS_export_LptC"/>
</dbReference>
<evidence type="ECO:0000256" key="3">
    <source>
        <dbReference type="ARBA" id="ARBA00022692"/>
    </source>
</evidence>
<dbReference type="RefSeq" id="WP_148577848.1">
    <property type="nucleotide sequence ID" value="NZ_JAVEUW010000046.1"/>
</dbReference>
<dbReference type="NCBIfam" id="TIGR04409">
    <property type="entry name" value="LptC_YrbK"/>
    <property type="match status" value="1"/>
</dbReference>
<evidence type="ECO:0000313" key="6">
    <source>
        <dbReference type="EMBL" id="TYC61313.1"/>
    </source>
</evidence>
<keyword evidence="1" id="KW-1003">Cell membrane</keyword>
<sequence length="194" mass="21912">MNNRAHSLFPVIVLTLLAGVSIWLDRATQQSPTVKTDKTRHEADFTADQITLRRFDLTGKTQYVLVADSMVHYGDDESTELIKPRLDYLNRPEPVRVESEFATVSKDGETVVLTKQVLLHRAPHDGKPESTLRTDQMTVWPDTEKMRADKPVTLTEGRTIITADRMESDNIAGEVRLQGQVRGTLYRNSPTPKP</sequence>
<reference evidence="6 7" key="1">
    <citation type="submission" date="2019-01" db="EMBL/GenBank/DDBJ databases">
        <title>Zoogloea oleivorans genome sequencing and assembly.</title>
        <authorList>
            <person name="Tancsics A."/>
            <person name="Farkas M."/>
            <person name="Kriszt B."/>
            <person name="Maroti G."/>
            <person name="Horvath B."/>
        </authorList>
    </citation>
    <scope>NUCLEOTIDE SEQUENCE [LARGE SCALE GENOMIC DNA]</scope>
    <source>
        <strain evidence="6 7">Buc</strain>
    </source>
</reference>
<dbReference type="Pfam" id="PF06835">
    <property type="entry name" value="LptC"/>
    <property type="match status" value="1"/>
</dbReference>
<keyword evidence="4" id="KW-1133">Transmembrane helix</keyword>
<accession>A0A6C2D6B5</accession>
<keyword evidence="2" id="KW-0997">Cell inner membrane</keyword>
<evidence type="ECO:0000256" key="2">
    <source>
        <dbReference type="ARBA" id="ARBA00022519"/>
    </source>
</evidence>
<gene>
    <name evidence="6" type="primary">lptC</name>
    <name evidence="6" type="ORF">ETQ85_04465</name>
</gene>